<evidence type="ECO:0000313" key="19">
    <source>
        <dbReference type="EMBL" id="KAK9103853.1"/>
    </source>
</evidence>
<reference evidence="19 20" key="1">
    <citation type="submission" date="2024-01" db="EMBL/GenBank/DDBJ databases">
        <title>Genome assemblies of Stephania.</title>
        <authorList>
            <person name="Yang L."/>
        </authorList>
    </citation>
    <scope>NUCLEOTIDE SEQUENCE [LARGE SCALE GENOMIC DNA]</scope>
    <source>
        <strain evidence="19">QJT</strain>
        <tissue evidence="19">Leaf</tissue>
    </source>
</reference>
<evidence type="ECO:0000256" key="1">
    <source>
        <dbReference type="ARBA" id="ARBA00004479"/>
    </source>
</evidence>
<evidence type="ECO:0000256" key="9">
    <source>
        <dbReference type="ARBA" id="ARBA00022840"/>
    </source>
</evidence>
<dbReference type="InterPro" id="IPR000719">
    <property type="entry name" value="Prot_kinase_dom"/>
</dbReference>
<comment type="subcellular location">
    <subcellularLocation>
        <location evidence="1">Membrane</location>
        <topology evidence="1">Single-pass type I membrane protein</topology>
    </subcellularLocation>
</comment>
<evidence type="ECO:0000256" key="16">
    <source>
        <dbReference type="SAM" id="Phobius"/>
    </source>
</evidence>
<evidence type="ECO:0000256" key="3">
    <source>
        <dbReference type="ARBA" id="ARBA00022527"/>
    </source>
</evidence>
<dbReference type="InterPro" id="IPR045874">
    <property type="entry name" value="LRK10/LRL21-25-like"/>
</dbReference>
<evidence type="ECO:0000256" key="7">
    <source>
        <dbReference type="ARBA" id="ARBA00022741"/>
    </source>
</evidence>
<organism evidence="19 20">
    <name type="scientific">Stephania japonica</name>
    <dbReference type="NCBI Taxonomy" id="461633"/>
    <lineage>
        <taxon>Eukaryota</taxon>
        <taxon>Viridiplantae</taxon>
        <taxon>Streptophyta</taxon>
        <taxon>Embryophyta</taxon>
        <taxon>Tracheophyta</taxon>
        <taxon>Spermatophyta</taxon>
        <taxon>Magnoliopsida</taxon>
        <taxon>Ranunculales</taxon>
        <taxon>Menispermaceae</taxon>
        <taxon>Menispermoideae</taxon>
        <taxon>Cissampelideae</taxon>
        <taxon>Stephania</taxon>
    </lineage>
</organism>
<dbReference type="EMBL" id="JBBNAE010000008">
    <property type="protein sequence ID" value="KAK9103853.1"/>
    <property type="molecule type" value="Genomic_DNA"/>
</dbReference>
<feature type="domain" description="Protein kinase" evidence="18">
    <location>
        <begin position="381"/>
        <end position="542"/>
    </location>
</feature>
<keyword evidence="8" id="KW-0418">Kinase</keyword>
<dbReference type="InterPro" id="IPR008271">
    <property type="entry name" value="Ser/Thr_kinase_AS"/>
</dbReference>
<feature type="transmembrane region" description="Helical" evidence="16">
    <location>
        <begin position="317"/>
        <end position="343"/>
    </location>
</feature>
<dbReference type="InterPro" id="IPR011009">
    <property type="entry name" value="Kinase-like_dom_sf"/>
</dbReference>
<accession>A0AAP0F9B8</accession>
<keyword evidence="12" id="KW-0325">Glycoprotein</keyword>
<dbReference type="Gene3D" id="3.30.200.20">
    <property type="entry name" value="Phosphorylase Kinase, domain 1"/>
    <property type="match status" value="1"/>
</dbReference>
<keyword evidence="3" id="KW-0723">Serine/threonine-protein kinase</keyword>
<dbReference type="GO" id="GO:0016020">
    <property type="term" value="C:membrane"/>
    <property type="evidence" value="ECO:0007669"/>
    <property type="project" value="UniProtKB-SubCell"/>
</dbReference>
<feature type="binding site" evidence="15">
    <location>
        <position position="409"/>
    </location>
    <ligand>
        <name>ATP</name>
        <dbReference type="ChEBI" id="CHEBI:30616"/>
    </ligand>
</feature>
<evidence type="ECO:0000256" key="2">
    <source>
        <dbReference type="ARBA" id="ARBA00012513"/>
    </source>
</evidence>
<dbReference type="PROSITE" id="PS50011">
    <property type="entry name" value="PROTEIN_KINASE_DOM"/>
    <property type="match status" value="1"/>
</dbReference>
<protein>
    <recommendedName>
        <fullName evidence="2">non-specific serine/threonine protein kinase</fullName>
        <ecNumber evidence="2">2.7.11.1</ecNumber>
    </recommendedName>
</protein>
<evidence type="ECO:0000256" key="15">
    <source>
        <dbReference type="PROSITE-ProRule" id="PRU10141"/>
    </source>
</evidence>
<comment type="catalytic activity">
    <reaction evidence="13">
        <text>L-threonyl-[protein] + ATP = O-phospho-L-threonyl-[protein] + ADP + H(+)</text>
        <dbReference type="Rhea" id="RHEA:46608"/>
        <dbReference type="Rhea" id="RHEA-COMP:11060"/>
        <dbReference type="Rhea" id="RHEA-COMP:11605"/>
        <dbReference type="ChEBI" id="CHEBI:15378"/>
        <dbReference type="ChEBI" id="CHEBI:30013"/>
        <dbReference type="ChEBI" id="CHEBI:30616"/>
        <dbReference type="ChEBI" id="CHEBI:61977"/>
        <dbReference type="ChEBI" id="CHEBI:456216"/>
        <dbReference type="EC" id="2.7.11.1"/>
    </reaction>
</comment>
<feature type="chain" id="PRO_5043050062" description="non-specific serine/threonine protein kinase" evidence="17">
    <location>
        <begin position="21"/>
        <end position="542"/>
    </location>
</feature>
<feature type="signal peptide" evidence="17">
    <location>
        <begin position="1"/>
        <end position="20"/>
    </location>
</feature>
<evidence type="ECO:0000256" key="8">
    <source>
        <dbReference type="ARBA" id="ARBA00022777"/>
    </source>
</evidence>
<evidence type="ECO:0000256" key="10">
    <source>
        <dbReference type="ARBA" id="ARBA00022989"/>
    </source>
</evidence>
<evidence type="ECO:0000256" key="4">
    <source>
        <dbReference type="ARBA" id="ARBA00022679"/>
    </source>
</evidence>
<dbReference type="GO" id="GO:0030247">
    <property type="term" value="F:polysaccharide binding"/>
    <property type="evidence" value="ECO:0007669"/>
    <property type="project" value="InterPro"/>
</dbReference>
<dbReference type="FunFam" id="3.30.200.20:FF:000178">
    <property type="entry name" value="serine/threonine-protein kinase PBS1-like"/>
    <property type="match status" value="1"/>
</dbReference>
<dbReference type="SMART" id="SM00220">
    <property type="entry name" value="S_TKc"/>
    <property type="match status" value="1"/>
</dbReference>
<keyword evidence="6 17" id="KW-0732">Signal</keyword>
<keyword evidence="10 16" id="KW-1133">Transmembrane helix</keyword>
<proteinExistence type="predicted"/>
<dbReference type="InterPro" id="IPR001245">
    <property type="entry name" value="Ser-Thr/Tyr_kinase_cat_dom"/>
</dbReference>
<sequence>MKLILLLLPVLLLLVVIVAAGDAGDCEAWSCGDLHNISYPFSLKGDPRHNCGHPEYELACENNRTILYLYHGSYYVLSINYLNLTMRVVDTGLQPHNCSSLPRHSLSPYNFTSLQEPYLLDYYGQPFVFLNCGFNGVVDTSQYVDMSPCINTSSSSPKNPRNSSSNYYVVWTTSLGDIKEGCTIELSVASMLHVTFLFDIDPIKRKKIYESLNITTYYGIHREMLKGVVLSWYNLPCLPCFHRGRGCSFDRYIGPSTPVSCYIICTKPLESIRCFFVDYLFHDVLFDWAGKFRDILGMGKYTPIVDQYKRAALSIEITGIVLVFVLVGRTACGILCMLAYLIYKFRRRHLSMDESLEQFLQSNHNLMPIRYSYSEIRKMTNGFKNKLGQGGFGSVFLGKLQSGRSVAVKMLVKSKTNGQDFINEVATIGRIHHVNVVRLTGFCVEETKRALVYDFMPNGSLEKYIFPREEGGNCLSWGKVYEIAMGVARGIEYLHRGCNMQILHFDIKPHNVLLDDKFIPKVSDFGLAKLYPVDHSIVSLMQ</sequence>
<keyword evidence="9 15" id="KW-0067">ATP-binding</keyword>
<dbReference type="PROSITE" id="PS00108">
    <property type="entry name" value="PROTEIN_KINASE_ST"/>
    <property type="match status" value="1"/>
</dbReference>
<keyword evidence="4" id="KW-0808">Transferase</keyword>
<dbReference type="EC" id="2.7.11.1" evidence="2"/>
<dbReference type="Pfam" id="PF13947">
    <property type="entry name" value="GUB_WAK_bind"/>
    <property type="match status" value="1"/>
</dbReference>
<evidence type="ECO:0000256" key="13">
    <source>
        <dbReference type="ARBA" id="ARBA00047899"/>
    </source>
</evidence>
<evidence type="ECO:0000256" key="17">
    <source>
        <dbReference type="SAM" id="SignalP"/>
    </source>
</evidence>
<dbReference type="Pfam" id="PF07714">
    <property type="entry name" value="PK_Tyr_Ser-Thr"/>
    <property type="match status" value="1"/>
</dbReference>
<evidence type="ECO:0000259" key="18">
    <source>
        <dbReference type="PROSITE" id="PS50011"/>
    </source>
</evidence>
<evidence type="ECO:0000256" key="11">
    <source>
        <dbReference type="ARBA" id="ARBA00023136"/>
    </source>
</evidence>
<evidence type="ECO:0000313" key="20">
    <source>
        <dbReference type="Proteomes" id="UP001417504"/>
    </source>
</evidence>
<dbReference type="InterPro" id="IPR025287">
    <property type="entry name" value="WAK_GUB"/>
</dbReference>
<keyword evidence="5 16" id="KW-0812">Transmembrane</keyword>
<evidence type="ECO:0000256" key="14">
    <source>
        <dbReference type="ARBA" id="ARBA00048679"/>
    </source>
</evidence>
<evidence type="ECO:0000256" key="5">
    <source>
        <dbReference type="ARBA" id="ARBA00022692"/>
    </source>
</evidence>
<dbReference type="PANTHER" id="PTHR27009">
    <property type="entry name" value="RUST RESISTANCE KINASE LR10-RELATED"/>
    <property type="match status" value="1"/>
</dbReference>
<evidence type="ECO:0000256" key="6">
    <source>
        <dbReference type="ARBA" id="ARBA00022729"/>
    </source>
</evidence>
<dbReference type="GO" id="GO:0005524">
    <property type="term" value="F:ATP binding"/>
    <property type="evidence" value="ECO:0007669"/>
    <property type="project" value="UniProtKB-UniRule"/>
</dbReference>
<evidence type="ECO:0000256" key="12">
    <source>
        <dbReference type="ARBA" id="ARBA00023180"/>
    </source>
</evidence>
<dbReference type="PROSITE" id="PS00107">
    <property type="entry name" value="PROTEIN_KINASE_ATP"/>
    <property type="match status" value="1"/>
</dbReference>
<dbReference type="GO" id="GO:0004674">
    <property type="term" value="F:protein serine/threonine kinase activity"/>
    <property type="evidence" value="ECO:0007669"/>
    <property type="project" value="UniProtKB-KW"/>
</dbReference>
<keyword evidence="7 15" id="KW-0547">Nucleotide-binding</keyword>
<dbReference type="Gene3D" id="1.10.510.10">
    <property type="entry name" value="Transferase(Phosphotransferase) domain 1"/>
    <property type="match status" value="1"/>
</dbReference>
<keyword evidence="20" id="KW-1185">Reference proteome</keyword>
<dbReference type="InterPro" id="IPR017441">
    <property type="entry name" value="Protein_kinase_ATP_BS"/>
</dbReference>
<dbReference type="FunFam" id="1.10.510.10:FF:001023">
    <property type="entry name" value="Os07g0541700 protein"/>
    <property type="match status" value="1"/>
</dbReference>
<gene>
    <name evidence="19" type="ORF">Sjap_021107</name>
</gene>
<dbReference type="SUPFAM" id="SSF56112">
    <property type="entry name" value="Protein kinase-like (PK-like)"/>
    <property type="match status" value="1"/>
</dbReference>
<dbReference type="Proteomes" id="UP001417504">
    <property type="component" value="Unassembled WGS sequence"/>
</dbReference>
<comment type="catalytic activity">
    <reaction evidence="14">
        <text>L-seryl-[protein] + ATP = O-phospho-L-seryl-[protein] + ADP + H(+)</text>
        <dbReference type="Rhea" id="RHEA:17989"/>
        <dbReference type="Rhea" id="RHEA-COMP:9863"/>
        <dbReference type="Rhea" id="RHEA-COMP:11604"/>
        <dbReference type="ChEBI" id="CHEBI:15378"/>
        <dbReference type="ChEBI" id="CHEBI:29999"/>
        <dbReference type="ChEBI" id="CHEBI:30616"/>
        <dbReference type="ChEBI" id="CHEBI:83421"/>
        <dbReference type="ChEBI" id="CHEBI:456216"/>
        <dbReference type="EC" id="2.7.11.1"/>
    </reaction>
</comment>
<keyword evidence="11 16" id="KW-0472">Membrane</keyword>
<dbReference type="AlphaFoldDB" id="A0AAP0F9B8"/>
<comment type="caution">
    <text evidence="19">The sequence shown here is derived from an EMBL/GenBank/DDBJ whole genome shotgun (WGS) entry which is preliminary data.</text>
</comment>
<name>A0AAP0F9B8_9MAGN</name>